<evidence type="ECO:0000313" key="16">
    <source>
        <dbReference type="EMBL" id="ARQ97033.1"/>
    </source>
</evidence>
<dbReference type="GO" id="GO:0009086">
    <property type="term" value="P:methionine biosynthetic process"/>
    <property type="evidence" value="ECO:0007669"/>
    <property type="project" value="UniProtKB-KW"/>
</dbReference>
<dbReference type="PANTHER" id="PTHR43331:SF1">
    <property type="entry name" value="HOMOSERINE DEHYDROGENASE"/>
    <property type="match status" value="1"/>
</dbReference>
<evidence type="ECO:0000256" key="11">
    <source>
        <dbReference type="PIRSR" id="PIRSR000098-1"/>
    </source>
</evidence>
<evidence type="ECO:0000256" key="10">
    <source>
        <dbReference type="ARBA" id="ARBA00023167"/>
    </source>
</evidence>
<dbReference type="FunFam" id="3.30.360.10:FF:000005">
    <property type="entry name" value="Homoserine dehydrogenase"/>
    <property type="match status" value="1"/>
</dbReference>
<dbReference type="Gene3D" id="3.40.50.720">
    <property type="entry name" value="NAD(P)-binding Rossmann-like Domain"/>
    <property type="match status" value="1"/>
</dbReference>
<dbReference type="Pfam" id="PF03447">
    <property type="entry name" value="NAD_binding_3"/>
    <property type="match status" value="1"/>
</dbReference>
<dbReference type="SUPFAM" id="SSF51735">
    <property type="entry name" value="NAD(P)-binding Rossmann-fold domains"/>
    <property type="match status" value="1"/>
</dbReference>
<evidence type="ECO:0000256" key="3">
    <source>
        <dbReference type="ARBA" id="ARBA00006753"/>
    </source>
</evidence>
<evidence type="ECO:0000256" key="12">
    <source>
        <dbReference type="PIRSR" id="PIRSR000098-2"/>
    </source>
</evidence>
<dbReference type="InterPro" id="IPR036291">
    <property type="entry name" value="NAD(P)-bd_dom_sf"/>
</dbReference>
<dbReference type="PROSITE" id="PS51671">
    <property type="entry name" value="ACT"/>
    <property type="match status" value="1"/>
</dbReference>
<dbReference type="UniPathway" id="UPA00051">
    <property type="reaction ID" value="UER00465"/>
</dbReference>
<dbReference type="Gene3D" id="3.30.360.10">
    <property type="entry name" value="Dihydrodipicolinate Reductase, domain 2"/>
    <property type="match status" value="1"/>
</dbReference>
<dbReference type="Pfam" id="PF01842">
    <property type="entry name" value="ACT"/>
    <property type="match status" value="1"/>
</dbReference>
<dbReference type="Gene3D" id="3.30.70.260">
    <property type="match status" value="1"/>
</dbReference>
<dbReference type="GO" id="GO:0004412">
    <property type="term" value="F:homoserine dehydrogenase activity"/>
    <property type="evidence" value="ECO:0007669"/>
    <property type="project" value="UniProtKB-EC"/>
</dbReference>
<sequence length="421" mass="45794">MRVAILGFGTVGSEVANVLIKNNDLIASRAGVSIEPVIGVVRDLSKHKNPIIPLSDDIQSVIDRDDIDVFVELMGGIDRPYEIISQILKRKKAVVTANKALLAYHRNELEALAGDTAFGYEASVAGGIPIIKALREGLSANHIQKIIGIMNGTSNYILSSMMSSGAKFNEVLKKAQDLGYAEADPTFDIGGFDTAHKLLILASIAYCVHAKPEDIMIEGISQISSEDIYFANEFEYSIKLLAIAKRGEGTLELRVHPAFISKDKMLANVNGVMNAVSVVGDAVGESLFYGAGAGGSATASAVISDLIDIAREIRNPMLGYKMPLESARLRLLKPSEIKTKYYLRLKVADEVGVLAKITNLMSQNNLSIDSFLQKAKSKDEEYATLFFTTHTCLEADMLRVISGLKNESFIKAEPFMIRIES</sequence>
<dbReference type="GeneID" id="46920733"/>
<dbReference type="GO" id="GO:0009088">
    <property type="term" value="P:threonine biosynthetic process"/>
    <property type="evidence" value="ECO:0007669"/>
    <property type="project" value="UniProtKB-UniPathway"/>
</dbReference>
<evidence type="ECO:0000256" key="4">
    <source>
        <dbReference type="ARBA" id="ARBA00013213"/>
    </source>
</evidence>
<feature type="domain" description="ACT" evidence="15">
    <location>
        <begin position="342"/>
        <end position="421"/>
    </location>
</feature>
<dbReference type="SUPFAM" id="SSF55021">
    <property type="entry name" value="ACT-like"/>
    <property type="match status" value="1"/>
</dbReference>
<dbReference type="InterPro" id="IPR005106">
    <property type="entry name" value="Asp/hSer_DH_NAD-bd"/>
</dbReference>
<proteinExistence type="inferred from homology"/>
<dbReference type="EC" id="1.1.1.3" evidence="4 13"/>
<dbReference type="RefSeq" id="WP_096025832.1">
    <property type="nucleotide sequence ID" value="NZ_CP015578.1"/>
</dbReference>
<dbReference type="Pfam" id="PF00742">
    <property type="entry name" value="Homoserine_dh"/>
    <property type="match status" value="1"/>
</dbReference>
<feature type="active site" description="Proton donor" evidence="11">
    <location>
        <position position="197"/>
    </location>
</feature>
<evidence type="ECO:0000256" key="7">
    <source>
        <dbReference type="ARBA" id="ARBA00022697"/>
    </source>
</evidence>
<dbReference type="AlphaFoldDB" id="A0A1X9SLC6"/>
<dbReference type="KEGG" id="clx:CLAN_0262"/>
<evidence type="ECO:0000256" key="5">
    <source>
        <dbReference type="ARBA" id="ARBA00013376"/>
    </source>
</evidence>
<dbReference type="Proteomes" id="UP000202031">
    <property type="component" value="Chromosome"/>
</dbReference>
<dbReference type="PIRSF" id="PIRSF000098">
    <property type="entry name" value="Homoser_dehydrog"/>
    <property type="match status" value="1"/>
</dbReference>
<evidence type="ECO:0000256" key="6">
    <source>
        <dbReference type="ARBA" id="ARBA00022605"/>
    </source>
</evidence>
<comment type="pathway">
    <text evidence="2 13">Amino-acid biosynthesis; L-methionine biosynthesis via de novo pathway; L-homoserine from L-aspartate: step 3/3.</text>
</comment>
<dbReference type="InterPro" id="IPR019811">
    <property type="entry name" value="HDH_CS"/>
</dbReference>
<dbReference type="PANTHER" id="PTHR43331">
    <property type="entry name" value="HOMOSERINE DEHYDROGENASE"/>
    <property type="match status" value="1"/>
</dbReference>
<gene>
    <name evidence="16" type="primary">hom</name>
    <name evidence="16" type="ORF">CLAN_0262</name>
</gene>
<dbReference type="NCBIfam" id="NF004976">
    <property type="entry name" value="PRK06349.1"/>
    <property type="match status" value="1"/>
</dbReference>
<dbReference type="CDD" id="cd04881">
    <property type="entry name" value="ACT_HSDH-Hom"/>
    <property type="match status" value="1"/>
</dbReference>
<reference evidence="17" key="2">
    <citation type="journal article" date="2017" name="Genome Biol. Evol.">
        <title>Comparative genomic analysis identifies a Campylobacter clade deficient in selenium metabolism.</title>
        <authorList>
            <person name="Miller W.G."/>
            <person name="Yee E."/>
            <person name="Lopes B.S."/>
            <person name="Chapman M.H."/>
            <person name="Huynh S."/>
            <person name="Bono J.L."/>
            <person name="Parker C.T."/>
            <person name="Strachan N.J.C."/>
            <person name="Forbes K.J."/>
        </authorList>
    </citation>
    <scope>NUCLEOTIDE SEQUENCE [LARGE SCALE GENOMIC DNA]</scope>
    <source>
        <strain evidence="17">NCTC 13004</strain>
    </source>
</reference>
<comment type="catalytic activity">
    <reaction evidence="13">
        <text>L-homoserine + NADP(+) = L-aspartate 4-semialdehyde + NADPH + H(+)</text>
        <dbReference type="Rhea" id="RHEA:15761"/>
        <dbReference type="ChEBI" id="CHEBI:15378"/>
        <dbReference type="ChEBI" id="CHEBI:57476"/>
        <dbReference type="ChEBI" id="CHEBI:57783"/>
        <dbReference type="ChEBI" id="CHEBI:58349"/>
        <dbReference type="ChEBI" id="CHEBI:537519"/>
        <dbReference type="EC" id="1.1.1.3"/>
    </reaction>
</comment>
<keyword evidence="10 13" id="KW-0486">Methionine biosynthesis</keyword>
<evidence type="ECO:0000256" key="13">
    <source>
        <dbReference type="RuleBase" id="RU000579"/>
    </source>
</evidence>
<evidence type="ECO:0000256" key="14">
    <source>
        <dbReference type="RuleBase" id="RU004171"/>
    </source>
</evidence>
<evidence type="ECO:0000313" key="17">
    <source>
        <dbReference type="Proteomes" id="UP000202031"/>
    </source>
</evidence>
<feature type="binding site" evidence="12">
    <location>
        <position position="182"/>
    </location>
    <ligand>
        <name>L-homoserine</name>
        <dbReference type="ChEBI" id="CHEBI:57476"/>
    </ligand>
</feature>
<evidence type="ECO:0000256" key="1">
    <source>
        <dbReference type="ARBA" id="ARBA00005056"/>
    </source>
</evidence>
<evidence type="ECO:0000256" key="8">
    <source>
        <dbReference type="ARBA" id="ARBA00022857"/>
    </source>
</evidence>
<dbReference type="InterPro" id="IPR016204">
    <property type="entry name" value="HDH"/>
</dbReference>
<accession>A0A1X9SLC6</accession>
<name>A0A1X9SLC6_9BACT</name>
<dbReference type="InterPro" id="IPR002912">
    <property type="entry name" value="ACT_dom"/>
</dbReference>
<keyword evidence="8 12" id="KW-0521">NADP</keyword>
<keyword evidence="7 13" id="KW-0791">Threonine biosynthesis</keyword>
<dbReference type="EMBL" id="CP015578">
    <property type="protein sequence ID" value="ARQ97033.1"/>
    <property type="molecule type" value="Genomic_DNA"/>
</dbReference>
<comment type="pathway">
    <text evidence="1 13">Amino-acid biosynthesis; L-threonine biosynthesis; L-threonine from L-aspartate: step 3/5.</text>
</comment>
<organism evidence="16 17">
    <name type="scientific">Campylobacter lanienae NCTC 13004</name>
    <dbReference type="NCBI Taxonomy" id="1031753"/>
    <lineage>
        <taxon>Bacteria</taxon>
        <taxon>Pseudomonadati</taxon>
        <taxon>Campylobacterota</taxon>
        <taxon>Epsilonproteobacteria</taxon>
        <taxon>Campylobacterales</taxon>
        <taxon>Campylobacteraceae</taxon>
        <taxon>Campylobacter</taxon>
    </lineage>
</organism>
<dbReference type="GO" id="GO:0050661">
    <property type="term" value="F:NADP binding"/>
    <property type="evidence" value="ECO:0007669"/>
    <property type="project" value="InterPro"/>
</dbReference>
<evidence type="ECO:0000256" key="9">
    <source>
        <dbReference type="ARBA" id="ARBA00023002"/>
    </source>
</evidence>
<comment type="similarity">
    <text evidence="3 14">Belongs to the homoserine dehydrogenase family.</text>
</comment>
<keyword evidence="9 13" id="KW-0560">Oxidoreductase</keyword>
<dbReference type="InterPro" id="IPR045865">
    <property type="entry name" value="ACT-like_dom_sf"/>
</dbReference>
<keyword evidence="6 13" id="KW-0028">Amino-acid biosynthesis</keyword>
<evidence type="ECO:0000259" key="15">
    <source>
        <dbReference type="PROSITE" id="PS51671"/>
    </source>
</evidence>
<evidence type="ECO:0000256" key="2">
    <source>
        <dbReference type="ARBA" id="ARBA00005062"/>
    </source>
</evidence>
<feature type="binding site" evidence="12">
    <location>
        <begin position="6"/>
        <end position="13"/>
    </location>
    <ligand>
        <name>NADP(+)</name>
        <dbReference type="ChEBI" id="CHEBI:58349"/>
    </ligand>
</feature>
<protein>
    <recommendedName>
        <fullName evidence="5 13">Homoserine dehydrogenase</fullName>
        <ecNumber evidence="4 13">1.1.1.3</ecNumber>
    </recommendedName>
</protein>
<dbReference type="SUPFAM" id="SSF55347">
    <property type="entry name" value="Glyceraldehyde-3-phosphate dehydrogenase-like, C-terminal domain"/>
    <property type="match status" value="1"/>
</dbReference>
<dbReference type="UniPathway" id="UPA00050">
    <property type="reaction ID" value="UER00063"/>
</dbReference>
<reference evidence="17" key="1">
    <citation type="journal article" date="2017" name="Genome Biol. Evol.">
        <title>Comparative Genomic Analysis Identifies a Campylobacter Clade Deficient in Selenium Metabolism.</title>
        <authorList>
            <person name="Miller W.G."/>
            <person name="Yee E."/>
            <person name="Lopes B.S."/>
            <person name="Chapman M.H."/>
            <person name="Huynh S."/>
            <person name="Bono J.L."/>
            <person name="Parker C.T."/>
            <person name="Strachan N.J.C."/>
            <person name="Forbes K.J."/>
        </authorList>
    </citation>
    <scope>NUCLEOTIDE SEQUENCE [LARGE SCALE GENOMIC DNA]</scope>
    <source>
        <strain evidence="17">NCTC 13004</strain>
    </source>
</reference>
<dbReference type="InterPro" id="IPR001342">
    <property type="entry name" value="HDH_cat"/>
</dbReference>
<feature type="binding site" evidence="12">
    <location>
        <position position="99"/>
    </location>
    <ligand>
        <name>NADPH</name>
        <dbReference type="ChEBI" id="CHEBI:57783"/>
    </ligand>
</feature>
<dbReference type="PROSITE" id="PS01042">
    <property type="entry name" value="HOMOSER_DHGENASE"/>
    <property type="match status" value="1"/>
</dbReference>